<dbReference type="Pfam" id="PF05176">
    <property type="entry name" value="ATP-synt_10"/>
    <property type="match status" value="1"/>
</dbReference>
<keyword evidence="3" id="KW-1185">Reference proteome</keyword>
<dbReference type="AlphaFoldDB" id="A0A423X548"/>
<comment type="caution">
    <text evidence="2">The sequence shown here is derived from an EMBL/GenBank/DDBJ whole genome shotgun (WGS) entry which is preliminary data.</text>
</comment>
<reference evidence="2 3" key="1">
    <citation type="submission" date="2015-09" db="EMBL/GenBank/DDBJ databases">
        <title>Host preference determinants of Valsa canker pathogens revealed by comparative genomics.</title>
        <authorList>
            <person name="Yin Z."/>
            <person name="Huang L."/>
        </authorList>
    </citation>
    <scope>NUCLEOTIDE SEQUENCE [LARGE SCALE GENOMIC DNA]</scope>
    <source>
        <strain evidence="2 3">03-1</strain>
    </source>
</reference>
<feature type="region of interest" description="Disordered" evidence="1">
    <location>
        <begin position="36"/>
        <end position="85"/>
    </location>
</feature>
<dbReference type="STRING" id="356882.A0A423X548"/>
<accession>A0A423X548</accession>
<dbReference type="PANTHER" id="PTHR28106:SF1">
    <property type="entry name" value="MITOCHONDRIAL ATPASE COMPLEX SUBUNIT ATP10"/>
    <property type="match status" value="1"/>
</dbReference>
<feature type="region of interest" description="Disordered" evidence="1">
    <location>
        <begin position="344"/>
        <end position="368"/>
    </location>
</feature>
<proteinExistence type="predicted"/>
<dbReference type="EMBL" id="LKEA01000002">
    <property type="protein sequence ID" value="ROW11031.1"/>
    <property type="molecule type" value="Genomic_DNA"/>
</dbReference>
<sequence length="368" mass="41619">MLQGPVARSLLRPSSRRPLAACLLCQWRTFSTTYPRLATPKPKQQQDEAAAPTTKVKAPGPKAPEAVVQEESEAAGPLDNAPRSYGKRLEEFTPQVLSRPIGMNHPPSPGENTGVDFRSLKQRRDDMVDYEKHLRRREQLKSQMSRPYFRDWTNLALHKGKTFLAPPRPFKHDKSLYFPNLFGHTLLKTTSLPRDTTPVLEDKASVVTIYSTKWAEDQVKTFMGKAENPALHELLEANKGRAQVVQINVEDTSLMKYWLIRMFAGGVRRAIGKENWDKYFIVRKGISDEIRESIGYLNSKVGYTYLVDGDFRIRWAGSGPAQPEERESLTRSLERLLDEQKKGVWAAPTPAAENNTAGTVAKNASRWS</sequence>
<dbReference type="OrthoDB" id="17089at2759"/>
<evidence type="ECO:0000256" key="1">
    <source>
        <dbReference type="SAM" id="MobiDB-lite"/>
    </source>
</evidence>
<organism evidence="2 3">
    <name type="scientific">Cytospora schulzeri</name>
    <dbReference type="NCBI Taxonomy" id="448051"/>
    <lineage>
        <taxon>Eukaryota</taxon>
        <taxon>Fungi</taxon>
        <taxon>Dikarya</taxon>
        <taxon>Ascomycota</taxon>
        <taxon>Pezizomycotina</taxon>
        <taxon>Sordariomycetes</taxon>
        <taxon>Sordariomycetidae</taxon>
        <taxon>Diaporthales</taxon>
        <taxon>Cytosporaceae</taxon>
        <taxon>Cytospora</taxon>
    </lineage>
</organism>
<evidence type="ECO:0000313" key="2">
    <source>
        <dbReference type="EMBL" id="ROW11031.1"/>
    </source>
</evidence>
<evidence type="ECO:0008006" key="4">
    <source>
        <dbReference type="Google" id="ProtNLM"/>
    </source>
</evidence>
<dbReference type="GO" id="GO:0033615">
    <property type="term" value="P:mitochondrial proton-transporting ATP synthase complex assembly"/>
    <property type="evidence" value="ECO:0007669"/>
    <property type="project" value="TreeGrafter"/>
</dbReference>
<feature type="compositionally biased region" description="Low complexity" evidence="1">
    <location>
        <begin position="346"/>
        <end position="357"/>
    </location>
</feature>
<dbReference type="Proteomes" id="UP000283895">
    <property type="component" value="Unassembled WGS sequence"/>
</dbReference>
<name>A0A423X548_9PEZI</name>
<protein>
    <recommendedName>
        <fullName evidence="4">Mitochondrial ATPase complex subunit ATP10</fullName>
    </recommendedName>
</protein>
<dbReference type="PANTHER" id="PTHR28106">
    <property type="entry name" value="MITOCHONDRIAL ATPASE COMPLEX SUBUNIT ATP10"/>
    <property type="match status" value="1"/>
</dbReference>
<gene>
    <name evidence="2" type="ORF">VMCG_01074</name>
</gene>
<dbReference type="GO" id="GO:0005743">
    <property type="term" value="C:mitochondrial inner membrane"/>
    <property type="evidence" value="ECO:0007669"/>
    <property type="project" value="TreeGrafter"/>
</dbReference>
<evidence type="ECO:0000313" key="3">
    <source>
        <dbReference type="Proteomes" id="UP000283895"/>
    </source>
</evidence>
<dbReference type="InterPro" id="IPR007849">
    <property type="entry name" value="ATP10"/>
</dbReference>